<feature type="domain" description="Integrase catalytic" evidence="2">
    <location>
        <begin position="118"/>
        <end position="284"/>
    </location>
</feature>
<sequence>MSLHPNTWYKWANDSDYEDRRTNGLRQPPTYKNPDNKPGFKGDPEVEKKIVHYLKLPEFSGKSIKFVYEQLSTRGIYFASPSSWYRVARKHGLISKKKPVVNKPKESTLSTAVRLGLVATKPNQVWNWDISYFPYKGGNEMVYLFAVIDLYSRKCVGAKYFTNQGAAEAVAFFKEVFKENGITKNTNLHMHSDNGSAMRSAELMNLFNQFRVTLDTNRPYKSNDNAHAETFFGTLKGPMNLSVYDCFSVRECNKRLDPAVYEYNYVRLHSGINSVPPAIRHEGNEAELAFIDKVRALHKQHFHDHPSRYPHGRMKEYKAAGPQYLNPSVEQVLRGLEIEPENKVLLEWRRRQLKHKITEDRSISITFLEEMASAEAL</sequence>
<reference evidence="3" key="2">
    <citation type="submission" date="2015-07" db="EMBL/GenBank/DDBJ databases">
        <title>Plasmids, circular viruses and viroids from rat gut.</title>
        <authorList>
            <person name="Jorgensen T.J."/>
            <person name="Hansen M.A."/>
            <person name="Xu Z."/>
            <person name="Tabak M.A."/>
            <person name="Sorensen S.J."/>
            <person name="Hansen L.H."/>
        </authorList>
    </citation>
    <scope>NUCLEOTIDE SEQUENCE</scope>
    <source>
        <strain evidence="3">RGRH0084</strain>
    </source>
</reference>
<evidence type="ECO:0000259" key="2">
    <source>
        <dbReference type="PROSITE" id="PS50994"/>
    </source>
</evidence>
<dbReference type="InterPro" id="IPR001584">
    <property type="entry name" value="Integrase_cat-core"/>
</dbReference>
<dbReference type="GO" id="GO:0003676">
    <property type="term" value="F:nucleic acid binding"/>
    <property type="evidence" value="ECO:0007669"/>
    <property type="project" value="InterPro"/>
</dbReference>
<proteinExistence type="predicted"/>
<name>A0A0H5PVU7_9ZZZZ</name>
<reference evidence="3" key="1">
    <citation type="submission" date="2015-06" db="EMBL/GenBank/DDBJ databases">
        <authorList>
            <person name="Joergensen T."/>
        </authorList>
    </citation>
    <scope>NUCLEOTIDE SEQUENCE</scope>
    <source>
        <strain evidence="3">RGRH0084</strain>
    </source>
</reference>
<organism evidence="3">
    <name type="scientific">uncultured prokaryote</name>
    <dbReference type="NCBI Taxonomy" id="198431"/>
    <lineage>
        <taxon>unclassified sequences</taxon>
        <taxon>environmental samples</taxon>
    </lineage>
</organism>
<dbReference type="InterPro" id="IPR050900">
    <property type="entry name" value="Transposase_IS3/IS150/IS904"/>
</dbReference>
<dbReference type="InterPro" id="IPR012337">
    <property type="entry name" value="RNaseH-like_sf"/>
</dbReference>
<dbReference type="PROSITE" id="PS50994">
    <property type="entry name" value="INTEGRASE"/>
    <property type="match status" value="1"/>
</dbReference>
<accession>A0A0H5PVU7</accession>
<dbReference type="PANTHER" id="PTHR46889">
    <property type="entry name" value="TRANSPOSASE INSF FOR INSERTION SEQUENCE IS3B-RELATED"/>
    <property type="match status" value="1"/>
</dbReference>
<dbReference type="SUPFAM" id="SSF53098">
    <property type="entry name" value="Ribonuclease H-like"/>
    <property type="match status" value="1"/>
</dbReference>
<dbReference type="GO" id="GO:0015074">
    <property type="term" value="P:DNA integration"/>
    <property type="evidence" value="ECO:0007669"/>
    <property type="project" value="InterPro"/>
</dbReference>
<dbReference type="AlphaFoldDB" id="A0A0H5PVU7"/>
<dbReference type="Gene3D" id="3.30.420.10">
    <property type="entry name" value="Ribonuclease H-like superfamily/Ribonuclease H"/>
    <property type="match status" value="1"/>
</dbReference>
<evidence type="ECO:0000256" key="1">
    <source>
        <dbReference type="SAM" id="MobiDB-lite"/>
    </source>
</evidence>
<dbReference type="Pfam" id="PF00665">
    <property type="entry name" value="rve"/>
    <property type="match status" value="1"/>
</dbReference>
<dbReference type="EMBL" id="LN852775">
    <property type="protein sequence ID" value="CRY93866.1"/>
    <property type="molecule type" value="Genomic_DNA"/>
</dbReference>
<dbReference type="InterPro" id="IPR036397">
    <property type="entry name" value="RNaseH_sf"/>
</dbReference>
<evidence type="ECO:0000313" key="3">
    <source>
        <dbReference type="EMBL" id="CRY93866.1"/>
    </source>
</evidence>
<dbReference type="PANTHER" id="PTHR46889:SF4">
    <property type="entry name" value="TRANSPOSASE INSO FOR INSERTION SEQUENCE ELEMENT IS911B-RELATED"/>
    <property type="match status" value="1"/>
</dbReference>
<feature type="region of interest" description="Disordered" evidence="1">
    <location>
        <begin position="19"/>
        <end position="42"/>
    </location>
</feature>
<protein>
    <recommendedName>
        <fullName evidence="2">Integrase catalytic domain-containing protein</fullName>
    </recommendedName>
</protein>